<protein>
    <submittedName>
        <fullName evidence="5">Maltose O-acetyltransferase</fullName>
    </submittedName>
</protein>
<dbReference type="PANTHER" id="PTHR23416:SF23">
    <property type="entry name" value="ACETYLTRANSFERASE C18B11.09C-RELATED"/>
    <property type="match status" value="1"/>
</dbReference>
<name>A0A1M6X8C7_XYLRU</name>
<comment type="similarity">
    <text evidence="1">Belongs to the transferase hexapeptide repeat family.</text>
</comment>
<proteinExistence type="inferred from homology"/>
<dbReference type="Pfam" id="PF14602">
    <property type="entry name" value="Hexapep_2"/>
    <property type="match status" value="1"/>
</dbReference>
<dbReference type="InterPro" id="IPR018357">
    <property type="entry name" value="Hexapep_transf_CS"/>
</dbReference>
<dbReference type="InterPro" id="IPR051159">
    <property type="entry name" value="Hexapeptide_acetyltransf"/>
</dbReference>
<keyword evidence="2 5" id="KW-0808">Transferase</keyword>
<evidence type="ECO:0000256" key="3">
    <source>
        <dbReference type="ARBA" id="ARBA00022737"/>
    </source>
</evidence>
<dbReference type="Gene3D" id="2.160.10.10">
    <property type="entry name" value="Hexapeptide repeat proteins"/>
    <property type="match status" value="1"/>
</dbReference>
<keyword evidence="4" id="KW-0012">Acyltransferase</keyword>
<dbReference type="Pfam" id="PF00132">
    <property type="entry name" value="Hexapep"/>
    <property type="match status" value="1"/>
</dbReference>
<dbReference type="InterPro" id="IPR011004">
    <property type="entry name" value="Trimer_LpxA-like_sf"/>
</dbReference>
<dbReference type="SUPFAM" id="SSF51161">
    <property type="entry name" value="Trimeric LpxA-like enzymes"/>
    <property type="match status" value="1"/>
</dbReference>
<dbReference type="CDD" id="cd03357">
    <property type="entry name" value="LbH_MAT_GAT"/>
    <property type="match status" value="1"/>
</dbReference>
<dbReference type="GO" id="GO:0008374">
    <property type="term" value="F:O-acyltransferase activity"/>
    <property type="evidence" value="ECO:0007669"/>
    <property type="project" value="TreeGrafter"/>
</dbReference>
<evidence type="ECO:0000256" key="2">
    <source>
        <dbReference type="ARBA" id="ARBA00022679"/>
    </source>
</evidence>
<evidence type="ECO:0000313" key="6">
    <source>
        <dbReference type="Proteomes" id="UP000184130"/>
    </source>
</evidence>
<evidence type="ECO:0000256" key="4">
    <source>
        <dbReference type="ARBA" id="ARBA00023315"/>
    </source>
</evidence>
<evidence type="ECO:0000313" key="5">
    <source>
        <dbReference type="EMBL" id="SHL02262.1"/>
    </source>
</evidence>
<dbReference type="AlphaFoldDB" id="A0A1M6X8C7"/>
<reference evidence="5 6" key="1">
    <citation type="submission" date="2016-11" db="EMBL/GenBank/DDBJ databases">
        <authorList>
            <person name="Jaros S."/>
            <person name="Januszkiewicz K."/>
            <person name="Wedrychowicz H."/>
        </authorList>
    </citation>
    <scope>NUCLEOTIDE SEQUENCE [LARGE SCALE GENOMIC DNA]</scope>
    <source>
        <strain evidence="5 6">KHT3</strain>
    </source>
</reference>
<keyword evidence="3" id="KW-0677">Repeat</keyword>
<organism evidence="5 6">
    <name type="scientific">Xylanibacter ruminicola</name>
    <name type="common">Prevotella ruminicola</name>
    <dbReference type="NCBI Taxonomy" id="839"/>
    <lineage>
        <taxon>Bacteria</taxon>
        <taxon>Pseudomonadati</taxon>
        <taxon>Bacteroidota</taxon>
        <taxon>Bacteroidia</taxon>
        <taxon>Bacteroidales</taxon>
        <taxon>Prevotellaceae</taxon>
        <taxon>Xylanibacter</taxon>
    </lineage>
</organism>
<gene>
    <name evidence="5" type="ORF">SAMN05216463_11969</name>
</gene>
<accession>A0A1M6X8C7</accession>
<dbReference type="OrthoDB" id="9812571at2"/>
<dbReference type="Proteomes" id="UP000184130">
    <property type="component" value="Unassembled WGS sequence"/>
</dbReference>
<dbReference type="PROSITE" id="PS00101">
    <property type="entry name" value="HEXAPEP_TRANSFERASES"/>
    <property type="match status" value="1"/>
</dbReference>
<dbReference type="EMBL" id="FRBD01000019">
    <property type="protein sequence ID" value="SHL02262.1"/>
    <property type="molecule type" value="Genomic_DNA"/>
</dbReference>
<evidence type="ECO:0000256" key="1">
    <source>
        <dbReference type="ARBA" id="ARBA00007274"/>
    </source>
</evidence>
<dbReference type="PANTHER" id="PTHR23416">
    <property type="entry name" value="SIALIC ACID SYNTHASE-RELATED"/>
    <property type="match status" value="1"/>
</dbReference>
<dbReference type="InterPro" id="IPR001451">
    <property type="entry name" value="Hexapep"/>
</dbReference>
<sequence>MEKITFSRTDISEDVLLQLTKTSELIKRLNSLSLVNHIQKQEIVKELFGSSGSNPFVGDNFHCDFGKNIHVGDNFHADYNCTMLDVAEIHIGNNCLIGPDVGIYTAGHRLQPEGRTLDGYGIPITIGNDVWVGGHSVILPGVVIGDGAVIAAGSVVTSNVAPRTLVAGNPAKFKKEII</sequence>